<dbReference type="SMART" id="SM00875">
    <property type="entry name" value="BACK"/>
    <property type="match status" value="1"/>
</dbReference>
<dbReference type="InterPro" id="IPR015915">
    <property type="entry name" value="Kelch-typ_b-propeller"/>
</dbReference>
<sequence>MVSRDEMGKHCLYSQDFPTALQLGLRELWEANCLCDIRLVAENETFSAHKSVLAAASTYFRIMFTADMREKHMGAVELKGVTASGLKVALHFMYTSQLSADPSSLEDVLLTATYLQITQLTECCARLLQGALETDNFFTILTLSEKYDLLPLKEACLSFISQNLDVILERHELSLLRLDGCSLLTLLQRDDISPRMNERAIMSLAWRWLRHDLENRLPYLECLVNSVRLGLIFPPGYSFEDSGENEDVALLKLFPGAESYITVLSDPAVRHEEEGPFKNWFRIRSTRKGVLATCGKTNGSQGCQEIMILTNDEDIEHNSWRTITQAEAKYNHCSLVLDDYLYIIGGQNSLLSGNHEEEATASVHRYDPRFNQWARLTDMNVCRRRFHCSAMHGHIYAVGGRGEGGILFSAERYSLTENKWKYIKTLPCPLSSHAGTVHQNKLYVSGGSSGEIFSNSVYRYSEQENKWEVLSPLRYARGFHSMTSAGDKIYVIGGVLITRTNRQSRSYSDVKVTECYCPSTNQWTELSPLPVGHSQHGTTVLDNMVYIIGGFSWWYEGFLSSVHVYNCENDTWEAGPDLPRPLVGLSSGTLILPHYLNDNITAPS</sequence>
<dbReference type="Ensembl" id="ENSECRT00000008458.1">
    <property type="protein sequence ID" value="ENSECRP00000008322.1"/>
    <property type="gene ID" value="ENSECRG00000005570.1"/>
</dbReference>
<dbReference type="GeneTree" id="ENSGT00940000165068"/>
<evidence type="ECO:0000259" key="7">
    <source>
        <dbReference type="PROSITE" id="PS50097"/>
    </source>
</evidence>
<dbReference type="SMART" id="SM00225">
    <property type="entry name" value="BTB"/>
    <property type="match status" value="1"/>
</dbReference>
<feature type="domain" description="BTB" evidence="7">
    <location>
        <begin position="35"/>
        <end position="102"/>
    </location>
</feature>
<dbReference type="Gene3D" id="1.25.40.420">
    <property type="match status" value="1"/>
</dbReference>
<dbReference type="Gene3D" id="3.30.710.10">
    <property type="entry name" value="Potassium Channel Kv1.1, Chain A"/>
    <property type="match status" value="1"/>
</dbReference>
<protein>
    <recommendedName>
        <fullName evidence="3">Kelch-like protein 36</fullName>
    </recommendedName>
</protein>
<dbReference type="SUPFAM" id="SSF117281">
    <property type="entry name" value="Kelch motif"/>
    <property type="match status" value="1"/>
</dbReference>
<keyword evidence="9" id="KW-1185">Reference proteome</keyword>
<keyword evidence="4" id="KW-0880">Kelch repeat</keyword>
<accession>A0A8C4X6H7</accession>
<comment type="pathway">
    <text evidence="2">Protein modification; protein ubiquitination.</text>
</comment>
<proteinExistence type="predicted"/>
<dbReference type="InterPro" id="IPR056737">
    <property type="entry name" value="Beta-prop_ATRN-MKLN-like"/>
</dbReference>
<dbReference type="Proteomes" id="UP000694620">
    <property type="component" value="Chromosome 4"/>
</dbReference>
<organism evidence="8 9">
    <name type="scientific">Erpetoichthys calabaricus</name>
    <name type="common">Rope fish</name>
    <name type="synonym">Calamoichthys calabaricus</name>
    <dbReference type="NCBI Taxonomy" id="27687"/>
    <lineage>
        <taxon>Eukaryota</taxon>
        <taxon>Metazoa</taxon>
        <taxon>Chordata</taxon>
        <taxon>Craniata</taxon>
        <taxon>Vertebrata</taxon>
        <taxon>Euteleostomi</taxon>
        <taxon>Actinopterygii</taxon>
        <taxon>Polypteriformes</taxon>
        <taxon>Polypteridae</taxon>
        <taxon>Erpetoichthys</taxon>
    </lineage>
</organism>
<evidence type="ECO:0000256" key="3">
    <source>
        <dbReference type="ARBA" id="ARBA00019802"/>
    </source>
</evidence>
<comment type="function">
    <text evidence="1">Probable substrate-specific adapter of an E3 ubiquitin-protein ligase complex which mediates the ubiquitination and subsequent proteasomal degradation of target proteins.</text>
</comment>
<evidence type="ECO:0000256" key="4">
    <source>
        <dbReference type="ARBA" id="ARBA00022441"/>
    </source>
</evidence>
<dbReference type="InterPro" id="IPR000210">
    <property type="entry name" value="BTB/POZ_dom"/>
</dbReference>
<dbReference type="PROSITE" id="PS50097">
    <property type="entry name" value="BTB"/>
    <property type="match status" value="1"/>
</dbReference>
<dbReference type="InterPro" id="IPR011333">
    <property type="entry name" value="SKP1/BTB/POZ_sf"/>
</dbReference>
<dbReference type="InterPro" id="IPR006652">
    <property type="entry name" value="Kelch_1"/>
</dbReference>
<dbReference type="RefSeq" id="XP_028656585.1">
    <property type="nucleotide sequence ID" value="XM_028800752.2"/>
</dbReference>
<keyword evidence="5" id="KW-0677">Repeat</keyword>
<dbReference type="Pfam" id="PF24981">
    <property type="entry name" value="Beta-prop_ATRN-LZTR1"/>
    <property type="match status" value="1"/>
</dbReference>
<evidence type="ECO:0000256" key="2">
    <source>
        <dbReference type="ARBA" id="ARBA00004906"/>
    </source>
</evidence>
<dbReference type="GO" id="GO:0097602">
    <property type="term" value="F:cullin family protein binding"/>
    <property type="evidence" value="ECO:0007669"/>
    <property type="project" value="TreeGrafter"/>
</dbReference>
<dbReference type="Pfam" id="PF00651">
    <property type="entry name" value="BTB"/>
    <property type="match status" value="1"/>
</dbReference>
<gene>
    <name evidence="8" type="primary">LOC114650855</name>
</gene>
<evidence type="ECO:0000313" key="8">
    <source>
        <dbReference type="Ensembl" id="ENSECRP00000008322.1"/>
    </source>
</evidence>
<dbReference type="PANTHER" id="PTHR45632:SF4">
    <property type="entry name" value="KELCH-LIKE PROTEIN 36"/>
    <property type="match status" value="1"/>
</dbReference>
<evidence type="ECO:0000256" key="5">
    <source>
        <dbReference type="ARBA" id="ARBA00022737"/>
    </source>
</evidence>
<dbReference type="Gene3D" id="2.120.10.80">
    <property type="entry name" value="Kelch-type beta propeller"/>
    <property type="match status" value="2"/>
</dbReference>
<dbReference type="PIRSF" id="PIRSF037037">
    <property type="entry name" value="Kelch-like_protein_gigaxonin"/>
    <property type="match status" value="1"/>
</dbReference>
<dbReference type="SUPFAM" id="SSF54695">
    <property type="entry name" value="POZ domain"/>
    <property type="match status" value="1"/>
</dbReference>
<reference evidence="8" key="3">
    <citation type="submission" date="2025-09" db="UniProtKB">
        <authorList>
            <consortium name="Ensembl"/>
        </authorList>
    </citation>
    <scope>IDENTIFICATION</scope>
</reference>
<evidence type="ECO:0000256" key="6">
    <source>
        <dbReference type="ARBA" id="ARBA00022786"/>
    </source>
</evidence>
<dbReference type="GeneID" id="114650855"/>
<dbReference type="Pfam" id="PF07707">
    <property type="entry name" value="BACK"/>
    <property type="match status" value="1"/>
</dbReference>
<dbReference type="PANTHER" id="PTHR45632">
    <property type="entry name" value="LD33804P"/>
    <property type="match status" value="1"/>
</dbReference>
<reference evidence="8" key="2">
    <citation type="submission" date="2025-08" db="UniProtKB">
        <authorList>
            <consortium name="Ensembl"/>
        </authorList>
    </citation>
    <scope>IDENTIFICATION</scope>
</reference>
<dbReference type="InterPro" id="IPR011705">
    <property type="entry name" value="BACK"/>
</dbReference>
<dbReference type="AlphaFoldDB" id="A0A8C4X6H7"/>
<reference evidence="8" key="1">
    <citation type="submission" date="2021-06" db="EMBL/GenBank/DDBJ databases">
        <authorList>
            <consortium name="Wellcome Sanger Institute Data Sharing"/>
        </authorList>
    </citation>
    <scope>NUCLEOTIDE SEQUENCE [LARGE SCALE GENOMIC DNA]</scope>
</reference>
<dbReference type="SMART" id="SM00612">
    <property type="entry name" value="Kelch"/>
    <property type="match status" value="5"/>
</dbReference>
<dbReference type="InterPro" id="IPR017096">
    <property type="entry name" value="BTB-kelch_protein"/>
</dbReference>
<name>A0A8C4X6H7_ERPCA</name>
<evidence type="ECO:0000256" key="1">
    <source>
        <dbReference type="ARBA" id="ARBA00003098"/>
    </source>
</evidence>
<dbReference type="OrthoDB" id="45365at2759"/>
<keyword evidence="6" id="KW-0833">Ubl conjugation pathway</keyword>
<evidence type="ECO:0000313" key="9">
    <source>
        <dbReference type="Proteomes" id="UP000694620"/>
    </source>
</evidence>